<evidence type="ECO:0000256" key="1">
    <source>
        <dbReference type="SAM" id="MobiDB-lite"/>
    </source>
</evidence>
<feature type="region of interest" description="Disordered" evidence="1">
    <location>
        <begin position="219"/>
        <end position="255"/>
    </location>
</feature>
<dbReference type="AlphaFoldDB" id="A0A423TMJ7"/>
<reference evidence="2 3" key="2">
    <citation type="submission" date="2019-01" db="EMBL/GenBank/DDBJ databases">
        <title>The decoding of complex shrimp genome reveals the adaptation for benthos swimmer, frequently molting mechanism and breeding impact on genome.</title>
        <authorList>
            <person name="Sun Y."/>
            <person name="Gao Y."/>
            <person name="Yu Y."/>
        </authorList>
    </citation>
    <scope>NUCLEOTIDE SEQUENCE [LARGE SCALE GENOMIC DNA]</scope>
    <source>
        <tissue evidence="2">Muscle</tissue>
    </source>
</reference>
<feature type="region of interest" description="Disordered" evidence="1">
    <location>
        <begin position="119"/>
        <end position="146"/>
    </location>
</feature>
<accession>A0A423TMJ7</accession>
<evidence type="ECO:0000313" key="2">
    <source>
        <dbReference type="EMBL" id="ROT77679.1"/>
    </source>
</evidence>
<reference evidence="2 3" key="1">
    <citation type="submission" date="2018-04" db="EMBL/GenBank/DDBJ databases">
        <authorList>
            <person name="Zhang X."/>
            <person name="Yuan J."/>
            <person name="Li F."/>
            <person name="Xiang J."/>
        </authorList>
    </citation>
    <scope>NUCLEOTIDE SEQUENCE [LARGE SCALE GENOMIC DNA]</scope>
    <source>
        <tissue evidence="2">Muscle</tissue>
    </source>
</reference>
<protein>
    <submittedName>
        <fullName evidence="2">Uncharacterized protein</fullName>
    </submittedName>
</protein>
<feature type="region of interest" description="Disordered" evidence="1">
    <location>
        <begin position="1"/>
        <end position="73"/>
    </location>
</feature>
<dbReference type="EMBL" id="QCYY01001494">
    <property type="protein sequence ID" value="ROT77679.1"/>
    <property type="molecule type" value="Genomic_DNA"/>
</dbReference>
<proteinExistence type="predicted"/>
<dbReference type="Proteomes" id="UP000283509">
    <property type="component" value="Unassembled WGS sequence"/>
</dbReference>
<organism evidence="2 3">
    <name type="scientific">Penaeus vannamei</name>
    <name type="common">Whiteleg shrimp</name>
    <name type="synonym">Litopenaeus vannamei</name>
    <dbReference type="NCBI Taxonomy" id="6689"/>
    <lineage>
        <taxon>Eukaryota</taxon>
        <taxon>Metazoa</taxon>
        <taxon>Ecdysozoa</taxon>
        <taxon>Arthropoda</taxon>
        <taxon>Crustacea</taxon>
        <taxon>Multicrustacea</taxon>
        <taxon>Malacostraca</taxon>
        <taxon>Eumalacostraca</taxon>
        <taxon>Eucarida</taxon>
        <taxon>Decapoda</taxon>
        <taxon>Dendrobranchiata</taxon>
        <taxon>Penaeoidea</taxon>
        <taxon>Penaeidae</taxon>
        <taxon>Penaeus</taxon>
    </lineage>
</organism>
<evidence type="ECO:0000313" key="3">
    <source>
        <dbReference type="Proteomes" id="UP000283509"/>
    </source>
</evidence>
<feature type="region of interest" description="Disordered" evidence="1">
    <location>
        <begin position="433"/>
        <end position="485"/>
    </location>
</feature>
<keyword evidence="3" id="KW-1185">Reference proteome</keyword>
<feature type="compositionally biased region" description="Polar residues" evidence="1">
    <location>
        <begin position="222"/>
        <end position="236"/>
    </location>
</feature>
<gene>
    <name evidence="2" type="ORF">C7M84_003645</name>
</gene>
<sequence>MALTTYLRHTLTNRLPKTPERPTLRSKPRGAEALTDASAVSAGSIRPREGARGPLIATQPPLSLSPDAHRRSRSFPPVPHCLPLPYPSFHAPRRPSSPPHLTTSAPPLTCAAYATSQAPLPPPSCHTPHTHRGGAGRAVRARREHSGFREIRAAGPRVPAGPGCPPAWTPVFSDPPLLPRSGTPALRATSSTHYVSAHSTRALGRHIHTSPALNAQCARQPPVSTKTPTHLIPSSDNRARHPAPTSASLPAIPLGIHPTRAGRRLACSGRSCTSRRVGLGADEGALPAVELGVGVCGALGCGVTLAPSSRVTSSPVVGGSDTGGSRHVDPGGTTKAILSWRWSVYSIDDHRRGGSHCNFTLLATASLSLSDLTTYNPQSHGGGRGRRQVQSRASEVTCQSGGHGRGCWAARHTPSLEHCAVYTGRAALQPGGWRAGRAARGRGRATGPRGRDPARPGHPLVAARQVPSEPARRPASELLSSLICG</sequence>
<comment type="caution">
    <text evidence="2">The sequence shown here is derived from an EMBL/GenBank/DDBJ whole genome shotgun (WGS) entry which is preliminary data.</text>
</comment>
<name>A0A423TMJ7_PENVA</name>
<feature type="compositionally biased region" description="Basic residues" evidence="1">
    <location>
        <begin position="128"/>
        <end position="143"/>
    </location>
</feature>
<feature type="region of interest" description="Disordered" evidence="1">
    <location>
        <begin position="310"/>
        <end position="331"/>
    </location>
</feature>